<sequence length="104" mass="11911">MSKYIFESKGDDLYIKGGYLSKPTKVIKAFESFNGWYWFAFELVQTQDSDMGDGKVIEGDKIYYGLVQGQEEELGDFSEGEILSLGSKAWEIPKKNYAWSGRRN</sequence>
<dbReference type="AlphaFoldDB" id="A0A0F9IW88"/>
<protein>
    <submittedName>
        <fullName evidence="1">Uncharacterized protein</fullName>
    </submittedName>
</protein>
<dbReference type="EMBL" id="LAZR01012948">
    <property type="protein sequence ID" value="KKM24314.1"/>
    <property type="molecule type" value="Genomic_DNA"/>
</dbReference>
<evidence type="ECO:0000313" key="1">
    <source>
        <dbReference type="EMBL" id="KKM24314.1"/>
    </source>
</evidence>
<proteinExistence type="predicted"/>
<accession>A0A0F9IW88</accession>
<name>A0A0F9IW88_9ZZZZ</name>
<organism evidence="1">
    <name type="scientific">marine sediment metagenome</name>
    <dbReference type="NCBI Taxonomy" id="412755"/>
    <lineage>
        <taxon>unclassified sequences</taxon>
        <taxon>metagenomes</taxon>
        <taxon>ecological metagenomes</taxon>
    </lineage>
</organism>
<comment type="caution">
    <text evidence="1">The sequence shown here is derived from an EMBL/GenBank/DDBJ whole genome shotgun (WGS) entry which is preliminary data.</text>
</comment>
<gene>
    <name evidence="1" type="ORF">LCGC14_1606240</name>
</gene>
<reference evidence="1" key="1">
    <citation type="journal article" date="2015" name="Nature">
        <title>Complex archaea that bridge the gap between prokaryotes and eukaryotes.</title>
        <authorList>
            <person name="Spang A."/>
            <person name="Saw J.H."/>
            <person name="Jorgensen S.L."/>
            <person name="Zaremba-Niedzwiedzka K."/>
            <person name="Martijn J."/>
            <person name="Lind A.E."/>
            <person name="van Eijk R."/>
            <person name="Schleper C."/>
            <person name="Guy L."/>
            <person name="Ettema T.J."/>
        </authorList>
    </citation>
    <scope>NUCLEOTIDE SEQUENCE</scope>
</reference>